<reference evidence="6" key="1">
    <citation type="submission" date="2018-05" db="EMBL/GenBank/DDBJ databases">
        <authorList>
            <person name="Lanie J.A."/>
            <person name="Ng W.-L."/>
            <person name="Kazmierczak K.M."/>
            <person name="Andrzejewski T.M."/>
            <person name="Davidsen T.M."/>
            <person name="Wayne K.J."/>
            <person name="Tettelin H."/>
            <person name="Glass J.I."/>
            <person name="Rusch D."/>
            <person name="Podicherti R."/>
            <person name="Tsui H.-C.T."/>
            <person name="Winkler M.E."/>
        </authorList>
    </citation>
    <scope>NUCLEOTIDE SEQUENCE</scope>
</reference>
<feature type="transmembrane region" description="Helical" evidence="5">
    <location>
        <begin position="93"/>
        <end position="109"/>
    </location>
</feature>
<evidence type="ECO:0000256" key="2">
    <source>
        <dbReference type="ARBA" id="ARBA00022692"/>
    </source>
</evidence>
<evidence type="ECO:0000313" key="6">
    <source>
        <dbReference type="EMBL" id="SVB27139.1"/>
    </source>
</evidence>
<dbReference type="Pfam" id="PF00902">
    <property type="entry name" value="TatC"/>
    <property type="match status" value="1"/>
</dbReference>
<dbReference type="GO" id="GO:0009977">
    <property type="term" value="F:proton motive force dependent protein transmembrane transporter activity"/>
    <property type="evidence" value="ECO:0007669"/>
    <property type="project" value="TreeGrafter"/>
</dbReference>
<evidence type="ECO:0000256" key="5">
    <source>
        <dbReference type="SAM" id="Phobius"/>
    </source>
</evidence>
<comment type="subcellular location">
    <subcellularLocation>
        <location evidence="1">Membrane</location>
        <topology evidence="1">Multi-pass membrane protein</topology>
    </subcellularLocation>
</comment>
<dbReference type="InterPro" id="IPR002033">
    <property type="entry name" value="TatC"/>
</dbReference>
<sequence>VELRGRFIKAVIGILAVFICLAPFSERVFTLVATPLMDQLPEEATMIATEVAAPFLTPFKMTFFVALFFAMPVVLYQAWGFIAPGLYRQEKRFAFPMLASSILLFYLGIG</sequence>
<keyword evidence="2 5" id="KW-0812">Transmembrane</keyword>
<proteinExistence type="predicted"/>
<protein>
    <recommendedName>
        <fullName evidence="7">Twin-arginine translocase subunit TatC</fullName>
    </recommendedName>
</protein>
<dbReference type="PANTHER" id="PTHR30371">
    <property type="entry name" value="SEC-INDEPENDENT PROTEIN TRANSLOCASE PROTEIN TATC"/>
    <property type="match status" value="1"/>
</dbReference>
<keyword evidence="4 5" id="KW-0472">Membrane</keyword>
<accession>A0A382CMP2</accession>
<feature type="non-terminal residue" evidence="6">
    <location>
        <position position="110"/>
    </location>
</feature>
<dbReference type="PRINTS" id="PR01840">
    <property type="entry name" value="TATCFAMILY"/>
</dbReference>
<feature type="transmembrane region" description="Helical" evidence="5">
    <location>
        <begin position="61"/>
        <end position="81"/>
    </location>
</feature>
<dbReference type="AlphaFoldDB" id="A0A382CMP2"/>
<evidence type="ECO:0000256" key="4">
    <source>
        <dbReference type="ARBA" id="ARBA00023136"/>
    </source>
</evidence>
<organism evidence="6">
    <name type="scientific">marine metagenome</name>
    <dbReference type="NCBI Taxonomy" id="408172"/>
    <lineage>
        <taxon>unclassified sequences</taxon>
        <taxon>metagenomes</taxon>
        <taxon>ecological metagenomes</taxon>
    </lineage>
</organism>
<dbReference type="GO" id="GO:0065002">
    <property type="term" value="P:intracellular protein transmembrane transport"/>
    <property type="evidence" value="ECO:0007669"/>
    <property type="project" value="TreeGrafter"/>
</dbReference>
<feature type="non-terminal residue" evidence="6">
    <location>
        <position position="1"/>
    </location>
</feature>
<dbReference type="GO" id="GO:0033281">
    <property type="term" value="C:TAT protein transport complex"/>
    <property type="evidence" value="ECO:0007669"/>
    <property type="project" value="TreeGrafter"/>
</dbReference>
<gene>
    <name evidence="6" type="ORF">METZ01_LOCUS179993</name>
</gene>
<evidence type="ECO:0008006" key="7">
    <source>
        <dbReference type="Google" id="ProtNLM"/>
    </source>
</evidence>
<dbReference type="GO" id="GO:0043953">
    <property type="term" value="P:protein transport by the Tat complex"/>
    <property type="evidence" value="ECO:0007669"/>
    <property type="project" value="TreeGrafter"/>
</dbReference>
<evidence type="ECO:0000256" key="1">
    <source>
        <dbReference type="ARBA" id="ARBA00004141"/>
    </source>
</evidence>
<dbReference type="PANTHER" id="PTHR30371:SF0">
    <property type="entry name" value="SEC-INDEPENDENT PROTEIN TRANSLOCASE PROTEIN TATC, CHLOROPLASTIC-RELATED"/>
    <property type="match status" value="1"/>
</dbReference>
<dbReference type="EMBL" id="UINC01035164">
    <property type="protein sequence ID" value="SVB27139.1"/>
    <property type="molecule type" value="Genomic_DNA"/>
</dbReference>
<name>A0A382CMP2_9ZZZZ</name>
<keyword evidence="3 5" id="KW-1133">Transmembrane helix</keyword>
<feature type="transmembrane region" description="Helical" evidence="5">
    <location>
        <begin position="7"/>
        <end position="25"/>
    </location>
</feature>
<evidence type="ECO:0000256" key="3">
    <source>
        <dbReference type="ARBA" id="ARBA00022989"/>
    </source>
</evidence>